<evidence type="ECO:0000313" key="1">
    <source>
        <dbReference type="EMBL" id="OOR04817.1"/>
    </source>
</evidence>
<proteinExistence type="predicted"/>
<reference evidence="1 2" key="1">
    <citation type="submission" date="2017-01" db="EMBL/GenBank/DDBJ databases">
        <title>Bacillus cereus isolates.</title>
        <authorList>
            <person name="Beno S.M."/>
        </authorList>
    </citation>
    <scope>NUCLEOTIDE SEQUENCE [LARGE SCALE GENOMIC DNA]</scope>
    <source>
        <strain evidence="1 2">FSL H8-0485</strain>
    </source>
</reference>
<evidence type="ECO:0000313" key="2">
    <source>
        <dbReference type="Proteomes" id="UP000190906"/>
    </source>
</evidence>
<dbReference type="Proteomes" id="UP000190906">
    <property type="component" value="Unassembled WGS sequence"/>
</dbReference>
<gene>
    <name evidence="1" type="ORF">BW897_31795</name>
</gene>
<sequence>MINAIGIAFIISYDLANTDSFQIEQSNALIESISSRKMINNEGKPVLEIACKYNILMNEDTECITINDYTGKISPFLRSIVGPGLVITENYYLNHVDKPTKHIKEIIKELLE</sequence>
<organism evidence="1 2">
    <name type="scientific">Bacillus cereus</name>
    <dbReference type="NCBI Taxonomy" id="1396"/>
    <lineage>
        <taxon>Bacteria</taxon>
        <taxon>Bacillati</taxon>
        <taxon>Bacillota</taxon>
        <taxon>Bacilli</taxon>
        <taxon>Bacillales</taxon>
        <taxon>Bacillaceae</taxon>
        <taxon>Bacillus</taxon>
        <taxon>Bacillus cereus group</taxon>
    </lineage>
</organism>
<comment type="caution">
    <text evidence="1">The sequence shown here is derived from an EMBL/GenBank/DDBJ whole genome shotgun (WGS) entry which is preliminary data.</text>
</comment>
<dbReference type="RefSeq" id="WP_078205932.1">
    <property type="nucleotide sequence ID" value="NZ_MUAJ01000094.1"/>
</dbReference>
<protein>
    <submittedName>
        <fullName evidence="1">Uncharacterized protein</fullName>
    </submittedName>
</protein>
<dbReference type="EMBL" id="MUAJ01000094">
    <property type="protein sequence ID" value="OOR04817.1"/>
    <property type="molecule type" value="Genomic_DNA"/>
</dbReference>
<accession>A0A1S9T4E4</accession>
<dbReference type="AlphaFoldDB" id="A0A1S9T4E4"/>
<name>A0A1S9T4E4_BACCE</name>